<reference evidence="2" key="3">
    <citation type="submission" date="2015-06" db="UniProtKB">
        <authorList>
            <consortium name="EnsemblProtists"/>
        </authorList>
    </citation>
    <scope>IDENTIFICATION</scope>
</reference>
<gene>
    <name evidence="1" type="ORF">GUITHDRAFT_104296</name>
</gene>
<dbReference type="AlphaFoldDB" id="L1JPB1"/>
<accession>L1JPB1</accession>
<sequence>MDENKDGVVSDAEIAKFQDSVVKSLEKIFVQGEFKCISDSRVACTAEDIKLYFRLTPKTKGGGQPENEEEASKIIDFWISSLYKELSSPFSDFRQDQFTKRAISCYVMPECDKAECKRVRDLMKARDSAIWEADKDMVDSMQAAKKALSARMKANKADSAVLKSSVAFKLAEAKYDSLRTLNRSSSELEAEYKARQQEHEKVVDQANKVATFAKELMTSAENSRSRAVVSSYQATMTCRNFNNLCYSAMSACAECGWNKEVKAANKTLYRYVCPDKTPGSEVGPFTGNFYDADRQTYLTSDFESPSSLAKTIVGSS</sequence>
<dbReference type="EMBL" id="JH992980">
    <property type="protein sequence ID" value="EKX49898.1"/>
    <property type="molecule type" value="Genomic_DNA"/>
</dbReference>
<keyword evidence="3" id="KW-1185">Reference proteome</keyword>
<dbReference type="PROSITE" id="PS00018">
    <property type="entry name" value="EF_HAND_1"/>
    <property type="match status" value="1"/>
</dbReference>
<dbReference type="InterPro" id="IPR018247">
    <property type="entry name" value="EF_Hand_1_Ca_BS"/>
</dbReference>
<evidence type="ECO:0008006" key="4">
    <source>
        <dbReference type="Google" id="ProtNLM"/>
    </source>
</evidence>
<dbReference type="KEGG" id="gtt:GUITHDRAFT_104296"/>
<protein>
    <recommendedName>
        <fullName evidence="4">EF-hand domain-containing protein</fullName>
    </recommendedName>
</protein>
<dbReference type="EnsemblProtists" id="EKX49898">
    <property type="protein sequence ID" value="EKX49898"/>
    <property type="gene ID" value="GUITHDRAFT_104296"/>
</dbReference>
<evidence type="ECO:0000313" key="1">
    <source>
        <dbReference type="EMBL" id="EKX49898.1"/>
    </source>
</evidence>
<dbReference type="PaxDb" id="55529-EKX49898"/>
<organism evidence="1">
    <name type="scientific">Guillardia theta (strain CCMP2712)</name>
    <name type="common">Cryptophyte</name>
    <dbReference type="NCBI Taxonomy" id="905079"/>
    <lineage>
        <taxon>Eukaryota</taxon>
        <taxon>Cryptophyceae</taxon>
        <taxon>Pyrenomonadales</taxon>
        <taxon>Geminigeraceae</taxon>
        <taxon>Guillardia</taxon>
    </lineage>
</organism>
<proteinExistence type="predicted"/>
<reference evidence="3" key="2">
    <citation type="submission" date="2012-11" db="EMBL/GenBank/DDBJ databases">
        <authorList>
            <person name="Kuo A."/>
            <person name="Curtis B.A."/>
            <person name="Tanifuji G."/>
            <person name="Burki F."/>
            <person name="Gruber A."/>
            <person name="Irimia M."/>
            <person name="Maruyama S."/>
            <person name="Arias M.C."/>
            <person name="Ball S.G."/>
            <person name="Gile G.H."/>
            <person name="Hirakawa Y."/>
            <person name="Hopkins J.F."/>
            <person name="Rensing S.A."/>
            <person name="Schmutz J."/>
            <person name="Symeonidi A."/>
            <person name="Elias M."/>
            <person name="Eveleigh R.J."/>
            <person name="Herman E.K."/>
            <person name="Klute M.J."/>
            <person name="Nakayama T."/>
            <person name="Obornik M."/>
            <person name="Reyes-Prieto A."/>
            <person name="Armbrust E.V."/>
            <person name="Aves S.J."/>
            <person name="Beiko R.G."/>
            <person name="Coutinho P."/>
            <person name="Dacks J.B."/>
            <person name="Durnford D.G."/>
            <person name="Fast N.M."/>
            <person name="Green B.R."/>
            <person name="Grisdale C."/>
            <person name="Hempe F."/>
            <person name="Henrissat B."/>
            <person name="Hoppner M.P."/>
            <person name="Ishida K.-I."/>
            <person name="Kim E."/>
            <person name="Koreny L."/>
            <person name="Kroth P.G."/>
            <person name="Liu Y."/>
            <person name="Malik S.-B."/>
            <person name="Maier U.G."/>
            <person name="McRose D."/>
            <person name="Mock T."/>
            <person name="Neilson J.A."/>
            <person name="Onodera N.T."/>
            <person name="Poole A.M."/>
            <person name="Pritham E.J."/>
            <person name="Richards T.A."/>
            <person name="Rocap G."/>
            <person name="Roy S.W."/>
            <person name="Sarai C."/>
            <person name="Schaack S."/>
            <person name="Shirato S."/>
            <person name="Slamovits C.H."/>
            <person name="Spencer D.F."/>
            <person name="Suzuki S."/>
            <person name="Worden A.Z."/>
            <person name="Zauner S."/>
            <person name="Barry K."/>
            <person name="Bell C."/>
            <person name="Bharti A.K."/>
            <person name="Crow J.A."/>
            <person name="Grimwood J."/>
            <person name="Kramer R."/>
            <person name="Lindquist E."/>
            <person name="Lucas S."/>
            <person name="Salamov A."/>
            <person name="McFadden G.I."/>
            <person name="Lane C.E."/>
            <person name="Keeling P.J."/>
            <person name="Gray M.W."/>
            <person name="Grigoriev I.V."/>
            <person name="Archibald J.M."/>
        </authorList>
    </citation>
    <scope>NUCLEOTIDE SEQUENCE</scope>
    <source>
        <strain evidence="3">CCMP2712</strain>
    </source>
</reference>
<evidence type="ECO:0000313" key="2">
    <source>
        <dbReference type="EnsemblProtists" id="EKX49898"/>
    </source>
</evidence>
<dbReference type="RefSeq" id="XP_005836878.1">
    <property type="nucleotide sequence ID" value="XM_005836821.1"/>
</dbReference>
<dbReference type="GeneID" id="17306581"/>
<reference evidence="1 3" key="1">
    <citation type="journal article" date="2012" name="Nature">
        <title>Algal genomes reveal evolutionary mosaicism and the fate of nucleomorphs.</title>
        <authorList>
            <consortium name="DOE Joint Genome Institute"/>
            <person name="Curtis B.A."/>
            <person name="Tanifuji G."/>
            <person name="Burki F."/>
            <person name="Gruber A."/>
            <person name="Irimia M."/>
            <person name="Maruyama S."/>
            <person name="Arias M.C."/>
            <person name="Ball S.G."/>
            <person name="Gile G.H."/>
            <person name="Hirakawa Y."/>
            <person name="Hopkins J.F."/>
            <person name="Kuo A."/>
            <person name="Rensing S.A."/>
            <person name="Schmutz J."/>
            <person name="Symeonidi A."/>
            <person name="Elias M."/>
            <person name="Eveleigh R.J."/>
            <person name="Herman E.K."/>
            <person name="Klute M.J."/>
            <person name="Nakayama T."/>
            <person name="Obornik M."/>
            <person name="Reyes-Prieto A."/>
            <person name="Armbrust E.V."/>
            <person name="Aves S.J."/>
            <person name="Beiko R.G."/>
            <person name="Coutinho P."/>
            <person name="Dacks J.B."/>
            <person name="Durnford D.G."/>
            <person name="Fast N.M."/>
            <person name="Green B.R."/>
            <person name="Grisdale C.J."/>
            <person name="Hempel F."/>
            <person name="Henrissat B."/>
            <person name="Hoppner M.P."/>
            <person name="Ishida K."/>
            <person name="Kim E."/>
            <person name="Koreny L."/>
            <person name="Kroth P.G."/>
            <person name="Liu Y."/>
            <person name="Malik S.B."/>
            <person name="Maier U.G."/>
            <person name="McRose D."/>
            <person name="Mock T."/>
            <person name="Neilson J.A."/>
            <person name="Onodera N.T."/>
            <person name="Poole A.M."/>
            <person name="Pritham E.J."/>
            <person name="Richards T.A."/>
            <person name="Rocap G."/>
            <person name="Roy S.W."/>
            <person name="Sarai C."/>
            <person name="Schaack S."/>
            <person name="Shirato S."/>
            <person name="Slamovits C.H."/>
            <person name="Spencer D.F."/>
            <person name="Suzuki S."/>
            <person name="Worden A.Z."/>
            <person name="Zauner S."/>
            <person name="Barry K."/>
            <person name="Bell C."/>
            <person name="Bharti A.K."/>
            <person name="Crow J.A."/>
            <person name="Grimwood J."/>
            <person name="Kramer R."/>
            <person name="Lindquist E."/>
            <person name="Lucas S."/>
            <person name="Salamov A."/>
            <person name="McFadden G.I."/>
            <person name="Lane C.E."/>
            <person name="Keeling P.J."/>
            <person name="Gray M.W."/>
            <person name="Grigoriev I.V."/>
            <person name="Archibald J.M."/>
        </authorList>
    </citation>
    <scope>NUCLEOTIDE SEQUENCE</scope>
    <source>
        <strain evidence="1 3">CCMP2712</strain>
    </source>
</reference>
<name>L1JPB1_GUITC</name>
<dbReference type="HOGENOM" id="CLU_881224_0_0_1"/>
<dbReference type="Proteomes" id="UP000011087">
    <property type="component" value="Unassembled WGS sequence"/>
</dbReference>
<evidence type="ECO:0000313" key="3">
    <source>
        <dbReference type="Proteomes" id="UP000011087"/>
    </source>
</evidence>